<accession>A0AAU9M767</accession>
<gene>
    <name evidence="2" type="ORF">LVIROSA_LOCUS9358</name>
</gene>
<dbReference type="EMBL" id="CAKMRJ010001112">
    <property type="protein sequence ID" value="CAH1421994.1"/>
    <property type="molecule type" value="Genomic_DNA"/>
</dbReference>
<evidence type="ECO:0000313" key="3">
    <source>
        <dbReference type="Proteomes" id="UP001157418"/>
    </source>
</evidence>
<evidence type="ECO:0000313" key="2">
    <source>
        <dbReference type="EMBL" id="CAH1421994.1"/>
    </source>
</evidence>
<comment type="caution">
    <text evidence="2">The sequence shown here is derived from an EMBL/GenBank/DDBJ whole genome shotgun (WGS) entry which is preliminary data.</text>
</comment>
<feature type="region of interest" description="Disordered" evidence="1">
    <location>
        <begin position="1"/>
        <end position="40"/>
    </location>
</feature>
<feature type="compositionally biased region" description="Acidic residues" evidence="1">
    <location>
        <begin position="1"/>
        <end position="12"/>
    </location>
</feature>
<reference evidence="2 3" key="1">
    <citation type="submission" date="2022-01" db="EMBL/GenBank/DDBJ databases">
        <authorList>
            <person name="Xiong W."/>
            <person name="Schranz E."/>
        </authorList>
    </citation>
    <scope>NUCLEOTIDE SEQUENCE [LARGE SCALE GENOMIC DNA]</scope>
</reference>
<proteinExistence type="predicted"/>
<sequence>MEEEKSDAEEDNETKKESEPMEAEAAPTSRPSPPSPYRGILKRVGKTCQTARKTTLNHKGIQKHGYALSESMRKNLRSPSWLNAFAEDRISGGRITTRYEDG</sequence>
<keyword evidence="3" id="KW-1185">Reference proteome</keyword>
<organism evidence="2 3">
    <name type="scientific">Lactuca virosa</name>
    <dbReference type="NCBI Taxonomy" id="75947"/>
    <lineage>
        <taxon>Eukaryota</taxon>
        <taxon>Viridiplantae</taxon>
        <taxon>Streptophyta</taxon>
        <taxon>Embryophyta</taxon>
        <taxon>Tracheophyta</taxon>
        <taxon>Spermatophyta</taxon>
        <taxon>Magnoliopsida</taxon>
        <taxon>eudicotyledons</taxon>
        <taxon>Gunneridae</taxon>
        <taxon>Pentapetalae</taxon>
        <taxon>asterids</taxon>
        <taxon>campanulids</taxon>
        <taxon>Asterales</taxon>
        <taxon>Asteraceae</taxon>
        <taxon>Cichorioideae</taxon>
        <taxon>Cichorieae</taxon>
        <taxon>Lactucinae</taxon>
        <taxon>Lactuca</taxon>
    </lineage>
</organism>
<dbReference type="Proteomes" id="UP001157418">
    <property type="component" value="Unassembled WGS sequence"/>
</dbReference>
<protein>
    <submittedName>
        <fullName evidence="2">Uncharacterized protein</fullName>
    </submittedName>
</protein>
<evidence type="ECO:0000256" key="1">
    <source>
        <dbReference type="SAM" id="MobiDB-lite"/>
    </source>
</evidence>
<dbReference type="AlphaFoldDB" id="A0AAU9M767"/>
<name>A0AAU9M767_9ASTR</name>